<evidence type="ECO:0000256" key="1">
    <source>
        <dbReference type="SAM" id="MobiDB-lite"/>
    </source>
</evidence>
<keyword evidence="3" id="KW-1185">Reference proteome</keyword>
<evidence type="ECO:0000313" key="2">
    <source>
        <dbReference type="EMBL" id="GMF12857.1"/>
    </source>
</evidence>
<feature type="region of interest" description="Disordered" evidence="1">
    <location>
        <begin position="1"/>
        <end position="23"/>
    </location>
</feature>
<organism evidence="2 3">
    <name type="scientific">Phytophthora lilii</name>
    <dbReference type="NCBI Taxonomy" id="2077276"/>
    <lineage>
        <taxon>Eukaryota</taxon>
        <taxon>Sar</taxon>
        <taxon>Stramenopiles</taxon>
        <taxon>Oomycota</taxon>
        <taxon>Peronosporomycetes</taxon>
        <taxon>Peronosporales</taxon>
        <taxon>Peronosporaceae</taxon>
        <taxon>Phytophthora</taxon>
    </lineage>
</organism>
<accession>A0A9W6WPS5</accession>
<proteinExistence type="predicted"/>
<gene>
    <name evidence="2" type="ORF">Plil01_000340500</name>
</gene>
<reference evidence="2" key="1">
    <citation type="submission" date="2023-04" db="EMBL/GenBank/DDBJ databases">
        <title>Phytophthora lilii NBRC 32176.</title>
        <authorList>
            <person name="Ichikawa N."/>
            <person name="Sato H."/>
            <person name="Tonouchi N."/>
        </authorList>
    </citation>
    <scope>NUCLEOTIDE SEQUENCE</scope>
    <source>
        <strain evidence="2">NBRC 32176</strain>
    </source>
</reference>
<dbReference type="Proteomes" id="UP001165083">
    <property type="component" value="Unassembled WGS sequence"/>
</dbReference>
<protein>
    <submittedName>
        <fullName evidence="2">Unnamed protein product</fullName>
    </submittedName>
</protein>
<evidence type="ECO:0000313" key="3">
    <source>
        <dbReference type="Proteomes" id="UP001165083"/>
    </source>
</evidence>
<dbReference type="AlphaFoldDB" id="A0A9W6WPS5"/>
<name>A0A9W6WPS5_9STRA</name>
<comment type="caution">
    <text evidence="2">The sequence shown here is derived from an EMBL/GenBank/DDBJ whole genome shotgun (WGS) entry which is preliminary data.</text>
</comment>
<sequence length="155" mass="16673">MVAIDASASKIEPPATGNTKSHSNEVTALAIAHGGDCNRFDRSGNLSCGAQQSIGSRKIEVGRNSQEFLVGHNSSKVSQLQPLMRSRKCPLCTSRIVGSVEASCTSSLRMLVGNVQVSLEWIVSDVQETCKYMSAAQVRQATSRVMHRIPGELKL</sequence>
<dbReference type="EMBL" id="BSXW01000133">
    <property type="protein sequence ID" value="GMF12857.1"/>
    <property type="molecule type" value="Genomic_DNA"/>
</dbReference>